<evidence type="ECO:0000313" key="3">
    <source>
        <dbReference type="EMBL" id="MDO6673694.1"/>
    </source>
</evidence>
<evidence type="ECO:0000256" key="1">
    <source>
        <dbReference type="SAM" id="MobiDB-lite"/>
    </source>
</evidence>
<organism evidence="3 4">
    <name type="scientific">Cobetia amphilecti</name>
    <dbReference type="NCBI Taxonomy" id="1055104"/>
    <lineage>
        <taxon>Bacteria</taxon>
        <taxon>Pseudomonadati</taxon>
        <taxon>Pseudomonadota</taxon>
        <taxon>Gammaproteobacteria</taxon>
        <taxon>Oceanospirillales</taxon>
        <taxon>Halomonadaceae</taxon>
        <taxon>Cobetia</taxon>
    </lineage>
</organism>
<accession>A0AAP4U1L2</accession>
<dbReference type="Pfam" id="PF13511">
    <property type="entry name" value="DUF4124"/>
    <property type="match status" value="1"/>
</dbReference>
<dbReference type="EMBL" id="JAUORK010000030">
    <property type="protein sequence ID" value="MDO6673694.1"/>
    <property type="molecule type" value="Genomic_DNA"/>
</dbReference>
<dbReference type="GeneID" id="97324550"/>
<comment type="caution">
    <text evidence="3">The sequence shown here is derived from an EMBL/GenBank/DDBJ whole genome shotgun (WGS) entry which is preliminary data.</text>
</comment>
<evidence type="ECO:0000313" key="4">
    <source>
        <dbReference type="Proteomes" id="UP001170481"/>
    </source>
</evidence>
<dbReference type="InterPro" id="IPR025392">
    <property type="entry name" value="DUF4124"/>
</dbReference>
<feature type="compositionally biased region" description="Low complexity" evidence="1">
    <location>
        <begin position="82"/>
        <end position="109"/>
    </location>
</feature>
<reference evidence="3" key="1">
    <citation type="submission" date="2023-07" db="EMBL/GenBank/DDBJ databases">
        <title>Genome content predicts the carbon catabolic preferences of heterotrophic bacteria.</title>
        <authorList>
            <person name="Gralka M."/>
        </authorList>
    </citation>
    <scope>NUCLEOTIDE SEQUENCE</scope>
    <source>
        <strain evidence="3">C2R13</strain>
    </source>
</reference>
<feature type="domain" description="DUF4124" evidence="2">
    <location>
        <begin position="39"/>
        <end position="91"/>
    </location>
</feature>
<name>A0AAP4U1L2_9GAMM</name>
<proteinExistence type="predicted"/>
<sequence>MWPFVSSLRVANPATDSRALPAARPEPLQCLLLAATLMLSSLSFDLQAAQVYRHVDANGNVVFSDQPAGGSKVQLTPLSVVPSTESLPPRRSTPSRVSSSSSSESTRTRAPAVDVAFRGYTTFTIQSPSNEETLQTGQAGNLAVRLGIEPKLRPEDKVRVTVDGAPSQSAMHSTVFMVPALERGKHVIQAELLDSTGRVRQTSEPKVVYVQRASVNLPRNPNNPANAGGG</sequence>
<dbReference type="AlphaFoldDB" id="A0AAP4U1L2"/>
<feature type="region of interest" description="Disordered" evidence="1">
    <location>
        <begin position="73"/>
        <end position="110"/>
    </location>
</feature>
<protein>
    <submittedName>
        <fullName evidence="3">DUF4124 domain-containing protein</fullName>
    </submittedName>
</protein>
<evidence type="ECO:0000259" key="2">
    <source>
        <dbReference type="Pfam" id="PF13511"/>
    </source>
</evidence>
<dbReference type="RefSeq" id="WP_054556333.1">
    <property type="nucleotide sequence ID" value="NZ_CANLSP010000005.1"/>
</dbReference>
<gene>
    <name evidence="3" type="ORF">Q4535_16440</name>
</gene>
<dbReference type="Proteomes" id="UP001170481">
    <property type="component" value="Unassembled WGS sequence"/>
</dbReference>